<dbReference type="PANTHER" id="PTHR45527">
    <property type="entry name" value="NONRIBOSOMAL PEPTIDE SYNTHETASE"/>
    <property type="match status" value="1"/>
</dbReference>
<dbReference type="GO" id="GO:0031177">
    <property type="term" value="F:phosphopantetheine binding"/>
    <property type="evidence" value="ECO:0007669"/>
    <property type="project" value="TreeGrafter"/>
</dbReference>
<dbReference type="InterPro" id="IPR042099">
    <property type="entry name" value="ANL_N_sf"/>
</dbReference>
<dbReference type="PANTHER" id="PTHR45527:SF1">
    <property type="entry name" value="FATTY ACID SYNTHASE"/>
    <property type="match status" value="1"/>
</dbReference>
<dbReference type="Pfam" id="PF00668">
    <property type="entry name" value="Condensation"/>
    <property type="match status" value="1"/>
</dbReference>
<sequence>MSSQNENEIIFAEILPEISRKYESSMFEKSLVIFLKNLRFGNDLEQYFVQISKMKCSVEFDICVAIHQIKINENEEMMFGIFLEKEKEKEEIENDHIETSNSKIIRELQAQIILPNTKEHKSIELRDYDISHQNPFLLEKILELFRIPKELIKIRQNPDSTENIYLHINLQKETQTNRSTIFEAIQILFEFITCSSKPIKSISSIFLPFVHFGKIRISMEKKCGENRANVKLFSFYGSLFGEIRGISSEDGEMGFEKIGYFLSENDILETIGKSEEVEDLSNSSEINQNKSESSEIEDFRNSSESEEIAENSKSLELLVQNCKAEDLTNSSEFKETAEISKIEDSRNILAQSSKHGDEENSENSKIENTSNSTKDLSNSSFSSKIASIISDKMKLPGKNLNFHEDIKYFGIDSIRILELEYHILNEFPNCANSDSGFLIGCKTLQDVQSRIILDQGETSDSNKAAQNNPVPNLNPDPFKIPLSSQQKRILFIKMTEDSKQFDETIRVEFKNKKEAEIRINWIIMRHSILRTNYFEDFQFILSATECFIKILEKSPNILGCNLEIYSENRDIILIFDHISIDGKSLAIFRNEFFSDEQLFSSKPRQYYEYCTRNIDFSAAEKYWKTQKFQAAELPKDSSGFTIKKMIPKRIQTKISEFPGSRFEAMTHFISQILPENSKLGFVVDLRTFEFNETMGCFSNLLPINNNNSETSSIQEKIRNARRYSIYPYEKIVKLSGENGEIIEVLIVDDEFGAENNKKRVHFCEEEKKQQKIIAKYPMTWYIRKKSIEVEYISSLYSSDVINQYIKDVFSKINARENSKKFSKLIGKKSDFPKHQFFTKIQNLKINGSFSLEINKLSIINQYLEKYCSFSIENAVIIGGSRLEILHGVFASWNSGLFAVPFHQGNTSKTIEKIKNKIGNFIDFDIDSPKNNLQANKCRFFNRLSSYDISYVTCTSGSTGEPKLVATAFEGHANLGRNYTETYFLNENSVICQTVDPSFDIFFADITKTLINNSSLILCEDSIPNPQEIEKCRNAYIMPAFLSKNRDFECFRNLETLQFGGESLQKNVLQKILDKFPLLRIWQEYGLTEQTVYSTRKRMKNTTDSRNIGKPYDNIICAIDSRNSKLILEGCGLMRGYFGCGEILRRLETGDIVKLNIDGEIEFVGRNDSQIKINGFRIDLFEIEEIVMSSQLVNSCSCIIFKKKEIALFFIGNCSIEKLEDFLKNNLVSYKIPNRVIKLQEFPLTRTGKIDKLKLCTIIDQETHKSTPNPTENPSEIQELIRKWLEYYSESKITSPDSDIFKDGIDSISIMLTIQKLKSLGIILNPKKFFELRTLRKISQEAYEVVEKTSEVQKLEPNSSYDIKLNHIQERILFECRMAENPDIYRLNFNIQTLQRNSSELRNRINSIVCGNHLIRSKLSRKRGKWIFEVLSATEVFYTSFQTSLVSPKFYETWIRVKSENTIEISIHHIICDARSLQILKNQLMNGDKQFENNFELENSRLEYLEVSNHRIFSLLSSRKSSIKSFELGVTYSTPEVFQLYANSLRKIFKIREDFAISMTFANRSTENWGTVSMFANTLPISIKQNDDLQTISERIIEINQKYSNVEYRTKTDFAINFHDEILPDEVSNSFNQFPILLTISNSKHLARLEYNSELISESQINLLIDSLTYQTNKNQIIQFFKEILQSEEISENDNFFDKGGHSLTAMRLVDLINEQKSIDIPIRLLFENPTPRLLENAIQNYGRSETSQIPTEDQLTPTTLPMHFNLSDQQLQMFYLSQITQFSTEYQLPFIQGFPSNIEVKSIHRALLNTIQQQNIYRTIFEIDEKTGEPIQKIISLTECFIPMTILKFENDTELFDGIRSLCNEIIDVLDGRPLIRAVFLQSSGRNVAFLHLHHLISDARSTQITNQTMNQFMKLRNSPEPLKYNYSDYCTEIRKPVDIDEKYMNSLLQAKPFNETRQEKIEVVKLSIEIDEDLVNQHRKYNLTPFNLFLQKCSTAISKEKGINIAFPILNRNEKTMNICGYFLNNLVINTDSEFSVSQIIDMNYPYLNVIQKFRTKSKNEIASVYLNCRYDLEYDESDDEQLLDLIPTKLHFPIEFDVDLVKNKYKLTMRSNRYTFEEVSRILNEIRGSIVGDNKDRKKKIKNGIIFGKRKDIPSHPWPNLLQKLFQSKSQLTDSFSYSQAYSFISTQALEIQNQNFRKKVSTIRSDDIIGIIGTKSIETTLTCLAVQIAGGAYLPIDQSYPENRISQIIKDTSMVFEVIGKNYRSSGRIFNISNNHCLSYIITTSGTTGKPKSVCISGKSVVNLSVSSTLEMLVRSNSGIYQFTNFVYDNSVLEVVMTISSQARLIYSKDFDPSEFSKMIRSQNITHCLLFPSLVQSFDIQKLRELSYWIVGGEKLSEKIMKNALKLGCCVIQNYGPTETTAFALSKKMKMDDISTNIGLPAVNTRIKLDENGILLIDGIGKMRGYLKMEKREKDKDWYNSGDLCRIQENNQVIFEGRKDSQIKIRGFRVELGEIEKCIEDLAKIKKVKTIFDEESQNIHAFYTGNIEAEEIRNHCLKNLEKHKVPSKYLRIKEFPLTENSKIDLEKVEKYE</sequence>
<dbReference type="OrthoDB" id="416786at2759"/>
<accession>A0A9P1IFY9</accession>
<dbReference type="Gene3D" id="3.30.559.10">
    <property type="entry name" value="Chloramphenicol acetyltransferase-like domain"/>
    <property type="match status" value="1"/>
</dbReference>
<dbReference type="InterPro" id="IPR020845">
    <property type="entry name" value="AMP-binding_CS"/>
</dbReference>
<dbReference type="InterPro" id="IPR009081">
    <property type="entry name" value="PP-bd_ACP"/>
</dbReference>
<dbReference type="Pfam" id="PF00550">
    <property type="entry name" value="PP-binding"/>
    <property type="match status" value="2"/>
</dbReference>
<dbReference type="Gene3D" id="1.10.1200.10">
    <property type="entry name" value="ACP-like"/>
    <property type="match status" value="1"/>
</dbReference>
<dbReference type="SUPFAM" id="SSF56801">
    <property type="entry name" value="Acetyl-CoA synthetase-like"/>
    <property type="match status" value="2"/>
</dbReference>
<dbReference type="InterPro" id="IPR045851">
    <property type="entry name" value="AMP-bd_C_sf"/>
</dbReference>
<dbReference type="GO" id="GO:0003824">
    <property type="term" value="F:catalytic activity"/>
    <property type="evidence" value="ECO:0007669"/>
    <property type="project" value="InterPro"/>
</dbReference>
<dbReference type="GO" id="GO:0005737">
    <property type="term" value="C:cytoplasm"/>
    <property type="evidence" value="ECO:0007669"/>
    <property type="project" value="TreeGrafter"/>
</dbReference>
<dbReference type="PROSITE" id="PS50075">
    <property type="entry name" value="CARRIER"/>
    <property type="match status" value="2"/>
</dbReference>
<dbReference type="InterPro" id="IPR000873">
    <property type="entry name" value="AMP-dep_synth/lig_dom"/>
</dbReference>
<feature type="domain" description="Carrier" evidence="4">
    <location>
        <begin position="1270"/>
        <end position="1345"/>
    </location>
</feature>
<feature type="region of interest" description="Disordered" evidence="3">
    <location>
        <begin position="278"/>
        <end position="305"/>
    </location>
</feature>
<comment type="caution">
    <text evidence="5">The sequence shown here is derived from an EMBL/GenBank/DDBJ whole genome shotgun (WGS) entry which is preliminary data.</text>
</comment>
<dbReference type="Gene3D" id="3.30.300.30">
    <property type="match status" value="2"/>
</dbReference>
<feature type="region of interest" description="Disordered" evidence="3">
    <location>
        <begin position="456"/>
        <end position="477"/>
    </location>
</feature>
<dbReference type="EMBL" id="CANHGI010000003">
    <property type="protein sequence ID" value="CAI5444664.1"/>
    <property type="molecule type" value="Genomic_DNA"/>
</dbReference>
<dbReference type="SUPFAM" id="SSF52777">
    <property type="entry name" value="CoA-dependent acyltransferases"/>
    <property type="match status" value="1"/>
</dbReference>
<dbReference type="GO" id="GO:0044550">
    <property type="term" value="P:secondary metabolite biosynthetic process"/>
    <property type="evidence" value="ECO:0007669"/>
    <property type="project" value="TreeGrafter"/>
</dbReference>
<feature type="compositionally biased region" description="Basic and acidic residues" evidence="3">
    <location>
        <begin position="354"/>
        <end position="365"/>
    </location>
</feature>
<dbReference type="Proteomes" id="UP001152747">
    <property type="component" value="Unassembled WGS sequence"/>
</dbReference>
<dbReference type="GO" id="GO:0043041">
    <property type="term" value="P:amino acid activation for nonribosomal peptide biosynthetic process"/>
    <property type="evidence" value="ECO:0007669"/>
    <property type="project" value="TreeGrafter"/>
</dbReference>
<reference evidence="5" key="1">
    <citation type="submission" date="2022-11" db="EMBL/GenBank/DDBJ databases">
        <authorList>
            <person name="Kikuchi T."/>
        </authorList>
    </citation>
    <scope>NUCLEOTIDE SEQUENCE</scope>
    <source>
        <strain evidence="5">PS1010</strain>
    </source>
</reference>
<name>A0A9P1IFY9_9PELO</name>
<dbReference type="Gene3D" id="3.30.559.30">
    <property type="entry name" value="Nonribosomal peptide synthetase, condensation domain"/>
    <property type="match status" value="1"/>
</dbReference>
<evidence type="ECO:0000256" key="1">
    <source>
        <dbReference type="ARBA" id="ARBA00022450"/>
    </source>
</evidence>
<evidence type="ECO:0000256" key="3">
    <source>
        <dbReference type="SAM" id="MobiDB-lite"/>
    </source>
</evidence>
<feature type="compositionally biased region" description="Polar residues" evidence="3">
    <location>
        <begin position="456"/>
        <end position="471"/>
    </location>
</feature>
<dbReference type="InterPro" id="IPR023213">
    <property type="entry name" value="CAT-like_dom_sf"/>
</dbReference>
<proteinExistence type="predicted"/>
<dbReference type="Gene3D" id="3.40.50.12780">
    <property type="entry name" value="N-terminal domain of ligase-like"/>
    <property type="match status" value="2"/>
</dbReference>
<keyword evidence="2" id="KW-0597">Phosphoprotein</keyword>
<dbReference type="PROSITE" id="PS00455">
    <property type="entry name" value="AMP_BINDING"/>
    <property type="match status" value="2"/>
</dbReference>
<gene>
    <name evidence="5" type="ORF">CAMP_LOCUS7301</name>
</gene>
<feature type="domain" description="Carrier" evidence="4">
    <location>
        <begin position="1667"/>
        <end position="1742"/>
    </location>
</feature>
<keyword evidence="1" id="KW-0596">Phosphopantetheine</keyword>
<evidence type="ECO:0000259" key="4">
    <source>
        <dbReference type="PROSITE" id="PS50075"/>
    </source>
</evidence>
<evidence type="ECO:0000256" key="2">
    <source>
        <dbReference type="ARBA" id="ARBA00022553"/>
    </source>
</evidence>
<dbReference type="InterPro" id="IPR001242">
    <property type="entry name" value="Condensation_dom"/>
</dbReference>
<dbReference type="Pfam" id="PF00501">
    <property type="entry name" value="AMP-binding"/>
    <property type="match status" value="2"/>
</dbReference>
<feature type="compositionally biased region" description="Polar residues" evidence="3">
    <location>
        <begin position="280"/>
        <end position="291"/>
    </location>
</feature>
<protein>
    <recommendedName>
        <fullName evidence="4">Carrier domain-containing protein</fullName>
    </recommendedName>
</protein>
<keyword evidence="6" id="KW-1185">Reference proteome</keyword>
<feature type="compositionally biased region" description="Polar residues" evidence="3">
    <location>
        <begin position="366"/>
        <end position="376"/>
    </location>
</feature>
<dbReference type="SUPFAM" id="SSF47336">
    <property type="entry name" value="ACP-like"/>
    <property type="match status" value="1"/>
</dbReference>
<feature type="region of interest" description="Disordered" evidence="3">
    <location>
        <begin position="352"/>
        <end position="378"/>
    </location>
</feature>
<evidence type="ECO:0000313" key="6">
    <source>
        <dbReference type="Proteomes" id="UP001152747"/>
    </source>
</evidence>
<evidence type="ECO:0000313" key="5">
    <source>
        <dbReference type="EMBL" id="CAI5444664.1"/>
    </source>
</evidence>
<dbReference type="InterPro" id="IPR036736">
    <property type="entry name" value="ACP-like_sf"/>
</dbReference>
<organism evidence="5 6">
    <name type="scientific">Caenorhabditis angaria</name>
    <dbReference type="NCBI Taxonomy" id="860376"/>
    <lineage>
        <taxon>Eukaryota</taxon>
        <taxon>Metazoa</taxon>
        <taxon>Ecdysozoa</taxon>
        <taxon>Nematoda</taxon>
        <taxon>Chromadorea</taxon>
        <taxon>Rhabditida</taxon>
        <taxon>Rhabditina</taxon>
        <taxon>Rhabditomorpha</taxon>
        <taxon>Rhabditoidea</taxon>
        <taxon>Rhabditidae</taxon>
        <taxon>Peloderinae</taxon>
        <taxon>Caenorhabditis</taxon>
    </lineage>
</organism>